<name>D7G1Q8_ECTSI</name>
<protein>
    <submittedName>
        <fullName evidence="1">Uncharacterized protein</fullName>
    </submittedName>
</protein>
<dbReference type="Proteomes" id="UP000002630">
    <property type="component" value="Unassembled WGS sequence"/>
</dbReference>
<evidence type="ECO:0000313" key="1">
    <source>
        <dbReference type="EMBL" id="CBJ33303.1"/>
    </source>
</evidence>
<dbReference type="EMBL" id="FN649760">
    <property type="protein sequence ID" value="CBJ33303.1"/>
    <property type="molecule type" value="Genomic_DNA"/>
</dbReference>
<dbReference type="InParanoid" id="D7G1Q8"/>
<keyword evidence="2" id="KW-1185">Reference proteome</keyword>
<proteinExistence type="predicted"/>
<reference evidence="1 2" key="1">
    <citation type="journal article" date="2010" name="Nature">
        <title>The Ectocarpus genome and the independent evolution of multicellularity in brown algae.</title>
        <authorList>
            <person name="Cock J.M."/>
            <person name="Sterck L."/>
            <person name="Rouze P."/>
            <person name="Scornet D."/>
            <person name="Allen A.E."/>
            <person name="Amoutzias G."/>
            <person name="Anthouard V."/>
            <person name="Artiguenave F."/>
            <person name="Aury J.M."/>
            <person name="Badger J.H."/>
            <person name="Beszteri B."/>
            <person name="Billiau K."/>
            <person name="Bonnet E."/>
            <person name="Bothwell J.H."/>
            <person name="Bowler C."/>
            <person name="Boyen C."/>
            <person name="Brownlee C."/>
            <person name="Carrano C.J."/>
            <person name="Charrier B."/>
            <person name="Cho G.Y."/>
            <person name="Coelho S.M."/>
            <person name="Collen J."/>
            <person name="Corre E."/>
            <person name="Da Silva C."/>
            <person name="Delage L."/>
            <person name="Delaroque N."/>
            <person name="Dittami S.M."/>
            <person name="Doulbeau S."/>
            <person name="Elias M."/>
            <person name="Farnham G."/>
            <person name="Gachon C.M."/>
            <person name="Gschloessl B."/>
            <person name="Heesch S."/>
            <person name="Jabbari K."/>
            <person name="Jubin C."/>
            <person name="Kawai H."/>
            <person name="Kimura K."/>
            <person name="Kloareg B."/>
            <person name="Kupper F.C."/>
            <person name="Lang D."/>
            <person name="Le Bail A."/>
            <person name="Leblanc C."/>
            <person name="Lerouge P."/>
            <person name="Lohr M."/>
            <person name="Lopez P.J."/>
            <person name="Martens C."/>
            <person name="Maumus F."/>
            <person name="Michel G."/>
            <person name="Miranda-Saavedra D."/>
            <person name="Morales J."/>
            <person name="Moreau H."/>
            <person name="Motomura T."/>
            <person name="Nagasato C."/>
            <person name="Napoli C.A."/>
            <person name="Nelson D.R."/>
            <person name="Nyvall-Collen P."/>
            <person name="Peters A.F."/>
            <person name="Pommier C."/>
            <person name="Potin P."/>
            <person name="Poulain J."/>
            <person name="Quesneville H."/>
            <person name="Read B."/>
            <person name="Rensing S.A."/>
            <person name="Ritter A."/>
            <person name="Rousvoal S."/>
            <person name="Samanta M."/>
            <person name="Samson G."/>
            <person name="Schroeder D.C."/>
            <person name="Segurens B."/>
            <person name="Strittmatter M."/>
            <person name="Tonon T."/>
            <person name="Tregear J.W."/>
            <person name="Valentin K."/>
            <person name="von Dassow P."/>
            <person name="Yamagishi T."/>
            <person name="Van de Peer Y."/>
            <person name="Wincker P."/>
        </authorList>
    </citation>
    <scope>NUCLEOTIDE SEQUENCE [LARGE SCALE GENOMIC DNA]</scope>
    <source>
        <strain evidence="2">Ec32 / CCAP1310/4</strain>
    </source>
</reference>
<dbReference type="AlphaFoldDB" id="D7G1Q8"/>
<sequence>MGDALGARNVYMAVLRRTGEKHIESLVGYGRLALMSNQADKGVSSLLRAIMTAQMPWCGAVWTHDVQPAADSTAAGEATYAAPADSAVTIATEGGDIPRR</sequence>
<accession>D7G1Q8</accession>
<gene>
    <name evidence="1" type="ORF">Esi_0456_0016</name>
</gene>
<evidence type="ECO:0000313" key="2">
    <source>
        <dbReference type="Proteomes" id="UP000002630"/>
    </source>
</evidence>
<organism evidence="1 2">
    <name type="scientific">Ectocarpus siliculosus</name>
    <name type="common">Brown alga</name>
    <name type="synonym">Conferva siliculosa</name>
    <dbReference type="NCBI Taxonomy" id="2880"/>
    <lineage>
        <taxon>Eukaryota</taxon>
        <taxon>Sar</taxon>
        <taxon>Stramenopiles</taxon>
        <taxon>Ochrophyta</taxon>
        <taxon>PX clade</taxon>
        <taxon>Phaeophyceae</taxon>
        <taxon>Ectocarpales</taxon>
        <taxon>Ectocarpaceae</taxon>
        <taxon>Ectocarpus</taxon>
    </lineage>
</organism>